<protein>
    <submittedName>
        <fullName evidence="1">Uncharacterized protein</fullName>
    </submittedName>
</protein>
<comment type="caution">
    <text evidence="1">The sequence shown here is derived from an EMBL/GenBank/DDBJ whole genome shotgun (WGS) entry which is preliminary data.</text>
</comment>
<accession>A0AAW7IF21</accession>
<sequence>MENGDGYLRAKKGWKTLRHFHSFNSVTYCRILVIGGSFIHLEDWSSGAWHSNLCTWELYVFSGKIER</sequence>
<organism evidence="1 2">
    <name type="scientific">Peribacillus simplex</name>
    <dbReference type="NCBI Taxonomy" id="1478"/>
    <lineage>
        <taxon>Bacteria</taxon>
        <taxon>Bacillati</taxon>
        <taxon>Bacillota</taxon>
        <taxon>Bacilli</taxon>
        <taxon>Bacillales</taxon>
        <taxon>Bacillaceae</taxon>
        <taxon>Peribacillus</taxon>
    </lineage>
</organism>
<gene>
    <name evidence="1" type="ORF">QUF89_10420</name>
</gene>
<evidence type="ECO:0000313" key="1">
    <source>
        <dbReference type="EMBL" id="MDM5452595.1"/>
    </source>
</evidence>
<dbReference type="AlphaFoldDB" id="A0AAW7IF21"/>
<evidence type="ECO:0000313" key="2">
    <source>
        <dbReference type="Proteomes" id="UP001234602"/>
    </source>
</evidence>
<dbReference type="EMBL" id="JAUCEY010000008">
    <property type="protein sequence ID" value="MDM5452595.1"/>
    <property type="molecule type" value="Genomic_DNA"/>
</dbReference>
<reference evidence="1" key="1">
    <citation type="submission" date="2023-06" db="EMBL/GenBank/DDBJ databases">
        <title>Comparative genomics of Bacillaceae isolates and their secondary metabolite potential.</title>
        <authorList>
            <person name="Song L."/>
            <person name="Nielsen L.J."/>
            <person name="Mohite O."/>
            <person name="Xu X."/>
            <person name="Weber T."/>
            <person name="Kovacs A.T."/>
        </authorList>
    </citation>
    <scope>NUCLEOTIDE SEQUENCE</scope>
    <source>
        <strain evidence="1">D8_B_37</strain>
    </source>
</reference>
<dbReference type="RefSeq" id="WP_289319940.1">
    <property type="nucleotide sequence ID" value="NZ_JAUCEY010000008.1"/>
</dbReference>
<proteinExistence type="predicted"/>
<name>A0AAW7IF21_9BACI</name>
<dbReference type="Proteomes" id="UP001234602">
    <property type="component" value="Unassembled WGS sequence"/>
</dbReference>